<dbReference type="InterPro" id="IPR013083">
    <property type="entry name" value="Znf_RING/FYVE/PHD"/>
</dbReference>
<reference evidence="3 4" key="1">
    <citation type="submission" date="2024-06" db="EMBL/GenBank/DDBJ databases">
        <title>A chromosome-level genome assembly of beet webworm, Loxostege sticticalis.</title>
        <authorList>
            <person name="Zhang Y."/>
        </authorList>
    </citation>
    <scope>NUCLEOTIDE SEQUENCE [LARGE SCALE GENOMIC DNA]</scope>
    <source>
        <strain evidence="3">AQ026</strain>
        <tissue evidence="3">Whole body</tissue>
    </source>
</reference>
<feature type="compositionally biased region" description="Polar residues" evidence="2">
    <location>
        <begin position="414"/>
        <end position="423"/>
    </location>
</feature>
<feature type="compositionally biased region" description="Polar residues" evidence="2">
    <location>
        <begin position="390"/>
        <end position="400"/>
    </location>
</feature>
<name>A0ABR3I6D4_LOXSC</name>
<accession>A0ABR3I6D4</accession>
<evidence type="ECO:0008006" key="5">
    <source>
        <dbReference type="Google" id="ProtNLM"/>
    </source>
</evidence>
<sequence length="431" mass="50106">MDQINKEVNGKQMICSGCHQEVDRRQFLKCCLCDQIYDLLCANVPEKRFYNTMDKERKKSWRCPCCLCKQPKTNNINSPVGPAEDPQNANITLRKRHLKLTLEDESFHEDVENSMDENLINDKSLLGDTINSHIQLSHRDPPGVPTLTLEQISTLLDKKLERNENKIVELLKNEIRTLIQKEIQDSMSKLNSEVTQRLESVTNRHDQLSSEIEHLSKTINTMKKEIEQLQTKFNSTTYKNDSTCTDNSKKIVFYGLDEHKWESEDQLHDRVMKIIYDYTNINLHGYVEGVTRLGRKGYRRPIVLELMSKKMTKLVLNSKRAFVRSGMAVTEFLDNDSLQKHNELRKLLYKARKEGHHAIIRNNKLIINGQDYNNGLSNTLDVNTHDTRNNDTIQQSSIDIKSTRSKEEPPPPTSTNNRNQTMKHSNHSFRR</sequence>
<comment type="caution">
    <text evidence="3">The sequence shown here is derived from an EMBL/GenBank/DDBJ whole genome shotgun (WGS) entry which is preliminary data.</text>
</comment>
<evidence type="ECO:0000256" key="2">
    <source>
        <dbReference type="SAM" id="MobiDB-lite"/>
    </source>
</evidence>
<dbReference type="Gene3D" id="3.30.40.10">
    <property type="entry name" value="Zinc/RING finger domain, C3HC4 (zinc finger)"/>
    <property type="match status" value="1"/>
</dbReference>
<evidence type="ECO:0000256" key="1">
    <source>
        <dbReference type="SAM" id="Coils"/>
    </source>
</evidence>
<evidence type="ECO:0000313" key="4">
    <source>
        <dbReference type="Proteomes" id="UP001549920"/>
    </source>
</evidence>
<feature type="coiled-coil region" evidence="1">
    <location>
        <begin position="191"/>
        <end position="232"/>
    </location>
</feature>
<dbReference type="EMBL" id="JBEUOH010000007">
    <property type="protein sequence ID" value="KAL0891805.1"/>
    <property type="molecule type" value="Genomic_DNA"/>
</dbReference>
<dbReference type="Proteomes" id="UP001549920">
    <property type="component" value="Unassembled WGS sequence"/>
</dbReference>
<feature type="region of interest" description="Disordered" evidence="2">
    <location>
        <begin position="382"/>
        <end position="431"/>
    </location>
</feature>
<keyword evidence="4" id="KW-1185">Reference proteome</keyword>
<protein>
    <recommendedName>
        <fullName evidence="5">PHD-type domain-containing protein</fullName>
    </recommendedName>
</protein>
<evidence type="ECO:0000313" key="3">
    <source>
        <dbReference type="EMBL" id="KAL0891805.1"/>
    </source>
</evidence>
<organism evidence="3 4">
    <name type="scientific">Loxostege sticticalis</name>
    <name type="common">Beet webworm moth</name>
    <dbReference type="NCBI Taxonomy" id="481309"/>
    <lineage>
        <taxon>Eukaryota</taxon>
        <taxon>Metazoa</taxon>
        <taxon>Ecdysozoa</taxon>
        <taxon>Arthropoda</taxon>
        <taxon>Hexapoda</taxon>
        <taxon>Insecta</taxon>
        <taxon>Pterygota</taxon>
        <taxon>Neoptera</taxon>
        <taxon>Endopterygota</taxon>
        <taxon>Lepidoptera</taxon>
        <taxon>Glossata</taxon>
        <taxon>Ditrysia</taxon>
        <taxon>Pyraloidea</taxon>
        <taxon>Crambidae</taxon>
        <taxon>Pyraustinae</taxon>
        <taxon>Loxostege</taxon>
    </lineage>
</organism>
<proteinExistence type="predicted"/>
<dbReference type="SUPFAM" id="SSF57903">
    <property type="entry name" value="FYVE/PHD zinc finger"/>
    <property type="match status" value="1"/>
</dbReference>
<keyword evidence="1" id="KW-0175">Coiled coil</keyword>
<gene>
    <name evidence="3" type="ORF">ABMA27_015071</name>
</gene>
<dbReference type="InterPro" id="IPR011011">
    <property type="entry name" value="Znf_FYVE_PHD"/>
</dbReference>